<keyword evidence="5" id="KW-0067">ATP-binding</keyword>
<comment type="similarity">
    <text evidence="1 6">Belongs to the inositol phosphokinase (IPK) family.</text>
</comment>
<dbReference type="FunFam" id="3.30.470.160:FF:000001">
    <property type="entry name" value="Kinase"/>
    <property type="match status" value="1"/>
</dbReference>
<dbReference type="InterPro" id="IPR038286">
    <property type="entry name" value="IPK_sf"/>
</dbReference>
<feature type="region of interest" description="Disordered" evidence="7">
    <location>
        <begin position="374"/>
        <end position="466"/>
    </location>
</feature>
<feature type="region of interest" description="Disordered" evidence="7">
    <location>
        <begin position="125"/>
        <end position="173"/>
    </location>
</feature>
<evidence type="ECO:0000256" key="1">
    <source>
        <dbReference type="ARBA" id="ARBA00007374"/>
    </source>
</evidence>
<dbReference type="OrthoDB" id="338650at2759"/>
<feature type="compositionally biased region" description="Low complexity" evidence="7">
    <location>
        <begin position="261"/>
        <end position="281"/>
    </location>
</feature>
<feature type="compositionally biased region" description="Polar residues" evidence="7">
    <location>
        <begin position="374"/>
        <end position="392"/>
    </location>
</feature>
<evidence type="ECO:0000256" key="6">
    <source>
        <dbReference type="RuleBase" id="RU363090"/>
    </source>
</evidence>
<evidence type="ECO:0000313" key="8">
    <source>
        <dbReference type="Proteomes" id="UP000694845"/>
    </source>
</evidence>
<dbReference type="RefSeq" id="XP_022110908.1">
    <property type="nucleotide sequence ID" value="XM_022255216.1"/>
</dbReference>
<feature type="region of interest" description="Disordered" evidence="7">
    <location>
        <begin position="195"/>
        <end position="329"/>
    </location>
</feature>
<dbReference type="Gene3D" id="3.30.470.160">
    <property type="entry name" value="Inositol polyphosphate kinase"/>
    <property type="match status" value="1"/>
</dbReference>
<accession>A0A8B7ZZP8</accession>
<keyword evidence="3" id="KW-0547">Nucleotide-binding</keyword>
<protein>
    <recommendedName>
        <fullName evidence="6">Kinase</fullName>
        <ecNumber evidence="6">2.7.-.-</ecNumber>
    </recommendedName>
</protein>
<feature type="compositionally biased region" description="Polar residues" evidence="7">
    <location>
        <begin position="287"/>
        <end position="304"/>
    </location>
</feature>
<dbReference type="GO" id="GO:0005737">
    <property type="term" value="C:cytoplasm"/>
    <property type="evidence" value="ECO:0007669"/>
    <property type="project" value="TreeGrafter"/>
</dbReference>
<evidence type="ECO:0000256" key="4">
    <source>
        <dbReference type="ARBA" id="ARBA00022777"/>
    </source>
</evidence>
<proteinExistence type="inferred from homology"/>
<feature type="region of interest" description="Disordered" evidence="7">
    <location>
        <begin position="874"/>
        <end position="944"/>
    </location>
</feature>
<evidence type="ECO:0000256" key="3">
    <source>
        <dbReference type="ARBA" id="ARBA00022741"/>
    </source>
</evidence>
<sequence>MSSHSNCIYDGRSQPSSCPSSSPRRKSSPVNICRQGAISHGGRFRHILESFRQADSCPSAFYPVCSPSVTPSRVVLRMSENSPSQSHHMPCWQQSTSPCAVHMSIVRSAEELDSGAQDRFKMPVPHSRKVTNSKADLQGSPGEMHADLTSPTDNSMTPVNSQPLRSLSSDPVTVRPVSPRILSLCNKFAPVNTSTDSYLNLPKTRPRSLSASGSLTTEKPDSPVSPLLTRRSVSPKPTKLLLPSDSSDSESGQALSTTTRNLLSPGNSPSSGYGSGFYSSSPMCLSPRSNSPSLATDLTQSSDKTSQDHLALPEVDDRRSIRTSSQDSGVANISVEGGAQLEAQAPSVSAASATQVSVISLTVPHSRPKILTRSSNVFESIDQGDSASSGSREPSPLSPDEGFQDSDKTGSFDPVVASSPHEQAAVREVKKSKLTIRLRSPGSSADQSSQESNSPEVMLPNSSRSFLTVEERRRDFGYRSDTLQSSMQSFECLPSVIVSDHCDEEVSNISWDGTMDTSVFTPSKSASSEIGLTIEDIKQSGPIRKLSSASSVSSFSHDSLDDDLTDDNINREESKKASSWKKIRNMVHWSPFVQSFKKKYPWVQLAGHQGNFKAGECGTILKKHTPKEQWALRKLMADILRPYIPEYKGIVEKNSETEYVQMQDLLGDFDNPSVMDCKIGTRTYLEEELKKAREKPKLRKDMYQKMIEIDPTEPTSEEHRLGAVTKPRYMQWREFMSSSATLGFRIEGVKKGDGHSSRDYKTVRTKDQISESFNFFINGDPAIQTKYIRRLKAIRATLESSDFFAKHEVIGSSLLFVHDKTGKASVWMIDFGKTTPLPPSETNDHRTPWVEGNHEDGYLFGLDKMIEVWSDMTPRKCPTETNSAKPSKSDPTSATTSGTKDTLSGPMDSAAGDADTPSLLSPSSSVSSVPSSVPPPPTVTAAPS</sequence>
<feature type="compositionally biased region" description="Low complexity" evidence="7">
    <location>
        <begin position="12"/>
        <end position="22"/>
    </location>
</feature>
<reference evidence="9 10" key="1">
    <citation type="submission" date="2025-04" db="UniProtKB">
        <authorList>
            <consortium name="RefSeq"/>
        </authorList>
    </citation>
    <scope>IDENTIFICATION</scope>
</reference>
<feature type="compositionally biased region" description="Polar residues" evidence="7">
    <location>
        <begin position="149"/>
        <end position="171"/>
    </location>
</feature>
<dbReference type="PANTHER" id="PTHR12400:SF26">
    <property type="entry name" value="KINASE"/>
    <property type="match status" value="1"/>
</dbReference>
<keyword evidence="8" id="KW-1185">Reference proteome</keyword>
<evidence type="ECO:0000256" key="2">
    <source>
        <dbReference type="ARBA" id="ARBA00022679"/>
    </source>
</evidence>
<dbReference type="GO" id="GO:0000828">
    <property type="term" value="F:inositol hexakisphosphate kinase activity"/>
    <property type="evidence" value="ECO:0007669"/>
    <property type="project" value="TreeGrafter"/>
</dbReference>
<feature type="compositionally biased region" description="Low complexity" evidence="7">
    <location>
        <begin position="440"/>
        <end position="454"/>
    </location>
</feature>
<dbReference type="GeneID" id="110990302"/>
<evidence type="ECO:0000313" key="9">
    <source>
        <dbReference type="RefSeq" id="XP_022110908.1"/>
    </source>
</evidence>
<feature type="region of interest" description="Disordered" evidence="7">
    <location>
        <begin position="1"/>
        <end position="29"/>
    </location>
</feature>
<feature type="compositionally biased region" description="Polar residues" evidence="7">
    <location>
        <begin position="879"/>
        <end position="902"/>
    </location>
</feature>
<dbReference type="GO" id="GO:0005524">
    <property type="term" value="F:ATP binding"/>
    <property type="evidence" value="ECO:0007669"/>
    <property type="project" value="UniProtKB-KW"/>
</dbReference>
<keyword evidence="4 6" id="KW-0418">Kinase</keyword>
<organism evidence="8 10">
    <name type="scientific">Acanthaster planci</name>
    <name type="common">Crown-of-thorns starfish</name>
    <dbReference type="NCBI Taxonomy" id="133434"/>
    <lineage>
        <taxon>Eukaryota</taxon>
        <taxon>Metazoa</taxon>
        <taxon>Echinodermata</taxon>
        <taxon>Eleutherozoa</taxon>
        <taxon>Asterozoa</taxon>
        <taxon>Asteroidea</taxon>
        <taxon>Valvatacea</taxon>
        <taxon>Valvatida</taxon>
        <taxon>Acanthasteridae</taxon>
        <taxon>Acanthaster</taxon>
    </lineage>
</organism>
<feature type="compositionally biased region" description="Low complexity" evidence="7">
    <location>
        <begin position="232"/>
        <end position="251"/>
    </location>
</feature>
<dbReference type="GO" id="GO:0046854">
    <property type="term" value="P:phosphatidylinositol phosphate biosynthetic process"/>
    <property type="evidence" value="ECO:0007669"/>
    <property type="project" value="TreeGrafter"/>
</dbReference>
<dbReference type="AlphaFoldDB" id="A0A8B7ZZP8"/>
<keyword evidence="2 6" id="KW-0808">Transferase</keyword>
<dbReference type="SUPFAM" id="SSF56104">
    <property type="entry name" value="SAICAR synthase-like"/>
    <property type="match status" value="1"/>
</dbReference>
<evidence type="ECO:0000256" key="5">
    <source>
        <dbReference type="ARBA" id="ARBA00022840"/>
    </source>
</evidence>
<gene>
    <name evidence="9 10" type="primary">LOC110990302</name>
</gene>
<evidence type="ECO:0000313" key="10">
    <source>
        <dbReference type="RefSeq" id="XP_022110909.1"/>
    </source>
</evidence>
<dbReference type="GO" id="GO:0032958">
    <property type="term" value="P:inositol phosphate biosynthetic process"/>
    <property type="evidence" value="ECO:0007669"/>
    <property type="project" value="InterPro"/>
</dbReference>
<dbReference type="GO" id="GO:0005634">
    <property type="term" value="C:nucleus"/>
    <property type="evidence" value="ECO:0007669"/>
    <property type="project" value="TreeGrafter"/>
</dbReference>
<dbReference type="Pfam" id="PF03770">
    <property type="entry name" value="IPK"/>
    <property type="match status" value="1"/>
</dbReference>
<feature type="compositionally biased region" description="Low complexity" evidence="7">
    <location>
        <begin position="917"/>
        <end position="931"/>
    </location>
</feature>
<name>A0A8B7ZZP8_ACAPL</name>
<evidence type="ECO:0000256" key="7">
    <source>
        <dbReference type="SAM" id="MobiDB-lite"/>
    </source>
</evidence>
<dbReference type="InterPro" id="IPR005522">
    <property type="entry name" value="IPK"/>
</dbReference>
<feature type="compositionally biased region" description="Polar residues" evidence="7">
    <location>
        <begin position="207"/>
        <end position="217"/>
    </location>
</feature>
<dbReference type="EC" id="2.7.-.-" evidence="6"/>
<dbReference type="PANTHER" id="PTHR12400">
    <property type="entry name" value="INOSITOL POLYPHOSPHATE KINASE"/>
    <property type="match status" value="1"/>
</dbReference>
<dbReference type="Proteomes" id="UP000694845">
    <property type="component" value="Unplaced"/>
</dbReference>
<dbReference type="RefSeq" id="XP_022110909.1">
    <property type="nucleotide sequence ID" value="XM_022255217.1"/>
</dbReference>
<dbReference type="KEGG" id="aplc:110990302"/>